<dbReference type="Proteomes" id="UP001140234">
    <property type="component" value="Unassembled WGS sequence"/>
</dbReference>
<evidence type="ECO:0000313" key="2">
    <source>
        <dbReference type="Proteomes" id="UP001140234"/>
    </source>
</evidence>
<organism evidence="1 2">
    <name type="scientific">Coemansia nantahalensis</name>
    <dbReference type="NCBI Taxonomy" id="2789366"/>
    <lineage>
        <taxon>Eukaryota</taxon>
        <taxon>Fungi</taxon>
        <taxon>Fungi incertae sedis</taxon>
        <taxon>Zoopagomycota</taxon>
        <taxon>Kickxellomycotina</taxon>
        <taxon>Kickxellomycetes</taxon>
        <taxon>Kickxellales</taxon>
        <taxon>Kickxellaceae</taxon>
        <taxon>Coemansia</taxon>
    </lineage>
</organism>
<sequence length="1179" mass="124221">MEGTVGVLQRKSRFYRWSRHAFLVDPQGFAQLSPDKQPCAPADKDAGHMAPSSIIGDPRDIDAKTVLCQKRKPLAALCDIASVSGQGQRELVLTLSTRSIVLRASSSHDRNLWLGAIMKAVLAAATAGADGTAHSLPATPRAPPAAKAPALPADVASAEIPALAKLSLAGLGDGIAAETPGNGAATDQRDTTSPKPHAAPMSASTYALPSVAADALGLAAVDGPNDKRLLGDFDFATQTENFDVDRIFDDDDVDDCVPDLQLQSKPLDSQPRDGALHTPSGARSSPTCMTLAAIAEFQADCTAPPPPSPAAVASRVNRTTEMPGTLGMDATEFGDIFGSFLDTLAGAPECAPLAHSSLDVPSAPCQVASDASAAPAAPAADNGPDLTTPILHVPEDVTAPLPATAVLSSTADITTSVLDCMVLTEYDGLFGSPFACSVTASTQASSSEADRDSDCSSTDNKPLCRLVGAGASDRADPPPPARPAAPTLDPPGQFGLGGHSLSKLKPLAEHSGPAAAPRVDRLDGPPGLQQSLLAKYSESLSASRMMRSSASRAEKPRTMLGWQTNVSKANDLRGMDRATEIVQYKPKEPADTGISRIVAGPLATGAGGGDPSRKQNVRRVRQTRSESKVVPLKSIRLRLDGSIVRSRASAGKPHGASAQTPRYTVKGGRIEGIAGQHAPGAPSASRNPASAGGQLAPAGTGREGAGSALGEFGEIQRRLKLAEEQKQQEQRRQLLDKDGVDGVRIADIIKSRQDTPLAVQIEERRRMQQAKQLAIMNQQMELRQMEAEARRQLAEQQQQHEQFRLRSLYPDARANRRNSVASAAYSMGHSEWQGCGGSIGESRMAEWTPAHGAHNGGVYSTNSAAIWQHHHLHHQQARHSAMYSGHQSRAVTPAQRLEPGCPWPQPPPTGDRPPSQVSRTVAPSIQFTDASGHTDSRYAPAVARRQPGGVCVRPPLSVPHAAQTERPGGSTRSWQSQAQHENPQYEASMAASSLVLNPQGARRSSSLGYSGSMRPVAGRPQWAQPVDGAVPPVPPLPRAPAGAHPHYGRTDSPAPSPPAYGNWVQHMPSGQGAQRMHPKWAAMAAHAPSLLQQLQQAQTTGVLPMHRPEKELYSKGAYQNAGIPPPVRGGTGVHHLGGGNTLLIDHVHDSQRTRRALIKKITTYTGGGAADTMPMPAYT</sequence>
<protein>
    <submittedName>
        <fullName evidence="1">Uncharacterized protein</fullName>
    </submittedName>
</protein>
<evidence type="ECO:0000313" key="1">
    <source>
        <dbReference type="EMBL" id="KAJ2775147.1"/>
    </source>
</evidence>
<dbReference type="EMBL" id="JANBUJ010000036">
    <property type="protein sequence ID" value="KAJ2775147.1"/>
    <property type="molecule type" value="Genomic_DNA"/>
</dbReference>
<comment type="caution">
    <text evidence="1">The sequence shown here is derived from an EMBL/GenBank/DDBJ whole genome shotgun (WGS) entry which is preliminary data.</text>
</comment>
<proteinExistence type="predicted"/>
<keyword evidence="2" id="KW-1185">Reference proteome</keyword>
<gene>
    <name evidence="1" type="ORF">IWQ57_000526</name>
</gene>
<accession>A0ACC1K7J7</accession>
<name>A0ACC1K7J7_9FUNG</name>
<reference evidence="1" key="1">
    <citation type="submission" date="2022-07" db="EMBL/GenBank/DDBJ databases">
        <title>Phylogenomic reconstructions and comparative analyses of Kickxellomycotina fungi.</title>
        <authorList>
            <person name="Reynolds N.K."/>
            <person name="Stajich J.E."/>
            <person name="Barry K."/>
            <person name="Grigoriev I.V."/>
            <person name="Crous P."/>
            <person name="Smith M.E."/>
        </authorList>
    </citation>
    <scope>NUCLEOTIDE SEQUENCE</scope>
    <source>
        <strain evidence="1">CBS 109366</strain>
    </source>
</reference>